<protein>
    <submittedName>
        <fullName evidence="2 3">Uncharacterized protein</fullName>
    </submittedName>
</protein>
<dbReference type="EMBL" id="CM000884">
    <property type="protein sequence ID" value="KQJ81744.2"/>
    <property type="molecule type" value="Genomic_DNA"/>
</dbReference>
<evidence type="ECO:0000256" key="1">
    <source>
        <dbReference type="SAM" id="SignalP"/>
    </source>
</evidence>
<proteinExistence type="predicted"/>
<feature type="chain" id="PRO_5033239544" evidence="1">
    <location>
        <begin position="20"/>
        <end position="85"/>
    </location>
</feature>
<dbReference type="Proteomes" id="UP000008810">
    <property type="component" value="Chromosome 5"/>
</dbReference>
<feature type="signal peptide" evidence="1">
    <location>
        <begin position="1"/>
        <end position="19"/>
    </location>
</feature>
<keyword evidence="1" id="KW-0732">Signal</keyword>
<reference evidence="2 3" key="1">
    <citation type="journal article" date="2010" name="Nature">
        <title>Genome sequencing and analysis of the model grass Brachypodium distachyon.</title>
        <authorList>
            <consortium name="International Brachypodium Initiative"/>
        </authorList>
    </citation>
    <scope>NUCLEOTIDE SEQUENCE [LARGE SCALE GENOMIC DNA]</scope>
    <source>
        <strain evidence="2 3">Bd21</strain>
    </source>
</reference>
<organism evidence="2">
    <name type="scientific">Brachypodium distachyon</name>
    <name type="common">Purple false brome</name>
    <name type="synonym">Trachynia distachya</name>
    <dbReference type="NCBI Taxonomy" id="15368"/>
    <lineage>
        <taxon>Eukaryota</taxon>
        <taxon>Viridiplantae</taxon>
        <taxon>Streptophyta</taxon>
        <taxon>Embryophyta</taxon>
        <taxon>Tracheophyta</taxon>
        <taxon>Spermatophyta</taxon>
        <taxon>Magnoliopsida</taxon>
        <taxon>Liliopsida</taxon>
        <taxon>Poales</taxon>
        <taxon>Poaceae</taxon>
        <taxon>BOP clade</taxon>
        <taxon>Pooideae</taxon>
        <taxon>Stipodae</taxon>
        <taxon>Brachypodieae</taxon>
        <taxon>Brachypodium</taxon>
    </lineage>
</organism>
<dbReference type="InParanoid" id="A0A0Q3I6R2"/>
<dbReference type="EnsemblPlants" id="KQJ81744">
    <property type="protein sequence ID" value="KQJ81744"/>
    <property type="gene ID" value="BRADI_5g02820v3"/>
</dbReference>
<evidence type="ECO:0000313" key="2">
    <source>
        <dbReference type="EMBL" id="KQJ81744.2"/>
    </source>
</evidence>
<dbReference type="AlphaFoldDB" id="A0A0Q3I6R2"/>
<name>A0A0Q3I6R2_BRADI</name>
<evidence type="ECO:0000313" key="4">
    <source>
        <dbReference type="Proteomes" id="UP000008810"/>
    </source>
</evidence>
<accession>A0A0Q3I6R2</accession>
<evidence type="ECO:0000313" key="3">
    <source>
        <dbReference type="EnsemblPlants" id="KQJ81744"/>
    </source>
</evidence>
<reference evidence="2" key="2">
    <citation type="submission" date="2017-06" db="EMBL/GenBank/DDBJ databases">
        <title>WGS assembly of Brachypodium distachyon.</title>
        <authorList>
            <consortium name="The International Brachypodium Initiative"/>
            <person name="Lucas S."/>
            <person name="Harmon-Smith M."/>
            <person name="Lail K."/>
            <person name="Tice H."/>
            <person name="Grimwood J."/>
            <person name="Bruce D."/>
            <person name="Barry K."/>
            <person name="Shu S."/>
            <person name="Lindquist E."/>
            <person name="Wang M."/>
            <person name="Pitluck S."/>
            <person name="Vogel J.P."/>
            <person name="Garvin D.F."/>
            <person name="Mockler T.C."/>
            <person name="Schmutz J."/>
            <person name="Rokhsar D."/>
            <person name="Bevan M.W."/>
        </authorList>
    </citation>
    <scope>NUCLEOTIDE SEQUENCE</scope>
    <source>
        <strain evidence="2">Bd21</strain>
    </source>
</reference>
<keyword evidence="4" id="KW-1185">Reference proteome</keyword>
<dbReference type="OrthoDB" id="669877at2759"/>
<gene>
    <name evidence="2" type="ORF">BRADI_5g02820v3</name>
</gene>
<sequence>MKGIVLVITALVFINLCNGIPKIIEGNGMLESKQGKDVRKLSSTSIDGRSAPAGEEIHHVCSLGSYPCRATSENSEESTQDAGGN</sequence>
<dbReference type="Gramene" id="KQJ81744">
    <property type="protein sequence ID" value="KQJ81744"/>
    <property type="gene ID" value="BRADI_5g02820v3"/>
</dbReference>
<reference evidence="3" key="3">
    <citation type="submission" date="2018-08" db="UniProtKB">
        <authorList>
            <consortium name="EnsemblPlants"/>
        </authorList>
    </citation>
    <scope>IDENTIFICATION</scope>
    <source>
        <strain evidence="3">cv. Bd21</strain>
    </source>
</reference>